<keyword evidence="3" id="KW-1185">Reference proteome</keyword>
<protein>
    <recommendedName>
        <fullName evidence="4">Lipoprotein</fullName>
    </recommendedName>
</protein>
<feature type="signal peptide" evidence="1">
    <location>
        <begin position="1"/>
        <end position="19"/>
    </location>
</feature>
<evidence type="ECO:0008006" key="4">
    <source>
        <dbReference type="Google" id="ProtNLM"/>
    </source>
</evidence>
<dbReference type="RefSeq" id="WP_141270712.1">
    <property type="nucleotide sequence ID" value="NZ_BJLH01000006.1"/>
</dbReference>
<dbReference type="Pfam" id="PF10973">
    <property type="entry name" value="DUF2799"/>
    <property type="match status" value="1"/>
</dbReference>
<dbReference type="OrthoDB" id="5917215at2"/>
<accession>A0A4Y3ILJ1</accession>
<keyword evidence="1" id="KW-0732">Signal</keyword>
<evidence type="ECO:0000256" key="1">
    <source>
        <dbReference type="SAM" id="SignalP"/>
    </source>
</evidence>
<dbReference type="InterPro" id="IPR021242">
    <property type="entry name" value="DUF2799"/>
</dbReference>
<feature type="chain" id="PRO_5021342986" description="Lipoprotein" evidence="1">
    <location>
        <begin position="20"/>
        <end position="118"/>
    </location>
</feature>
<dbReference type="PROSITE" id="PS51257">
    <property type="entry name" value="PROKAR_LIPOPROTEIN"/>
    <property type="match status" value="1"/>
</dbReference>
<name>A0A4Y3ILJ1_9VIBR</name>
<dbReference type="AlphaFoldDB" id="A0A4Y3ILJ1"/>
<reference evidence="2 3" key="1">
    <citation type="submission" date="2019-06" db="EMBL/GenBank/DDBJ databases">
        <title>Whole genome shotgun sequence of Vibrio comitans NBRC 102076.</title>
        <authorList>
            <person name="Hosoyama A."/>
            <person name="Uohara A."/>
            <person name="Ohji S."/>
            <person name="Ichikawa N."/>
        </authorList>
    </citation>
    <scope>NUCLEOTIDE SEQUENCE [LARGE SCALE GENOMIC DNA]</scope>
    <source>
        <strain evidence="2 3">NBRC 102076</strain>
    </source>
</reference>
<evidence type="ECO:0000313" key="2">
    <source>
        <dbReference type="EMBL" id="GEA60266.1"/>
    </source>
</evidence>
<dbReference type="Proteomes" id="UP000318242">
    <property type="component" value="Unassembled WGS sequence"/>
</dbReference>
<evidence type="ECO:0000313" key="3">
    <source>
        <dbReference type="Proteomes" id="UP000318242"/>
    </source>
</evidence>
<organism evidence="2 3">
    <name type="scientific">Vibrio comitans NBRC 102076</name>
    <dbReference type="NCBI Taxonomy" id="1219078"/>
    <lineage>
        <taxon>Bacteria</taxon>
        <taxon>Pseudomonadati</taxon>
        <taxon>Pseudomonadota</taxon>
        <taxon>Gammaproteobacteria</taxon>
        <taxon>Vibrionales</taxon>
        <taxon>Vibrionaceae</taxon>
        <taxon>Vibrio</taxon>
    </lineage>
</organism>
<proteinExistence type="predicted"/>
<dbReference type="EMBL" id="BJLH01000006">
    <property type="protein sequence ID" value="GEA60266.1"/>
    <property type="molecule type" value="Genomic_DNA"/>
</dbReference>
<comment type="caution">
    <text evidence="2">The sequence shown here is derived from an EMBL/GenBank/DDBJ whole genome shotgun (WGS) entry which is preliminary data.</text>
</comment>
<gene>
    <name evidence="2" type="ORF">VCO01S_14590</name>
</gene>
<sequence length="118" mass="13011">MKGFKLVLLSVIPFLFACASGDEALAEKGDWEGIGYADGVKGRTQRSYSTLNELGAANMGAYEQGYSKGVAEFCNPNFAYQMGLSGVYYEGVCEGTKDGQKFRMEWQRGWNESNQLGY</sequence>